<proteinExistence type="inferred from homology"/>
<keyword evidence="10" id="KW-0418">Kinase</keyword>
<evidence type="ECO:0000256" key="9">
    <source>
        <dbReference type="ARBA" id="ARBA00048366"/>
    </source>
</evidence>
<evidence type="ECO:0000256" key="11">
    <source>
        <dbReference type="NCBIfam" id="TIGR00152"/>
    </source>
</evidence>
<keyword evidence="5" id="KW-0819">tRNA processing</keyword>
<dbReference type="Pfam" id="PF01300">
    <property type="entry name" value="Sua5_yciO_yrdC"/>
    <property type="match status" value="1"/>
</dbReference>
<sequence length="558" mass="61415">MKGRTLMQYETQVWEPTPEHIVQAAKLLRRGELVGMPTETVYGLAANALDEQAVAKIFAAKGRPMDNPLIVHIAHKEELGRIVREITPTVEKLMDAFWPGPLTMVLPRRPEISDAVTAGLDTVAVRLPSHPVARKLIEEAGVPLAAPSANTSGKPSPTRASHVYHDLKGKLPCILDGGSCQVGLESTVIAVGENSARILRPGRVTVGDLLKVVEQVQVDDGVFTKLEGNQKVASPGMKYKHYAPSAHVVMVDGSITQFCDYVRTHAQEGTAVLVFDREKSLFDLPVFTYGSFSDQQSQASRLFDALRQMDERKDIKTVYARAPFPDEVGMAVYNRLLRACGFDVVDLKNKTHVYGLTGQTGAGKSTVADLLRKQGIGVVDCDVVAREVVQSPTLLDRLAKQFGKDILENGVLNRQRLADRAFASKEATQLLDQIMFPPILQEARQQMDRLAAAGHRIILLDAPTLFESGADAQCDAVITVVAKDEIRRKRIMARDGLTKEQAKARMEAQLSREFLEQHSDYLLVNDGTPEQLEEQVLALAMKLKHPQLTEMGKGNRHG</sequence>
<dbReference type="Gene3D" id="3.90.870.10">
    <property type="entry name" value="DHBP synthase"/>
    <property type="match status" value="1"/>
</dbReference>
<keyword evidence="8 10" id="KW-0067">ATP-binding</keyword>
<feature type="domain" description="YrdC-like" evidence="12">
    <location>
        <begin position="18"/>
        <end position="204"/>
    </location>
</feature>
<dbReference type="GO" id="GO:0003725">
    <property type="term" value="F:double-stranded RNA binding"/>
    <property type="evidence" value="ECO:0007669"/>
    <property type="project" value="InterPro"/>
</dbReference>
<comment type="subcellular location">
    <subcellularLocation>
        <location evidence="1 10">Cytoplasm</location>
    </subcellularLocation>
</comment>
<dbReference type="EMBL" id="DVGY01000067">
    <property type="protein sequence ID" value="HIR40758.1"/>
    <property type="molecule type" value="Genomic_DNA"/>
</dbReference>
<keyword evidence="4 10" id="KW-0808">Transferase</keyword>
<dbReference type="PANTHER" id="PTHR17490">
    <property type="entry name" value="SUA5"/>
    <property type="match status" value="1"/>
</dbReference>
<dbReference type="GO" id="GO:0006450">
    <property type="term" value="P:regulation of translational fidelity"/>
    <property type="evidence" value="ECO:0007669"/>
    <property type="project" value="TreeGrafter"/>
</dbReference>
<dbReference type="InterPro" id="IPR005145">
    <property type="entry name" value="Sua5_C"/>
</dbReference>
<comment type="similarity">
    <text evidence="10">Belongs to the CoaE family.</text>
</comment>
<dbReference type="PROSITE" id="PS51219">
    <property type="entry name" value="DPCK"/>
    <property type="match status" value="1"/>
</dbReference>
<dbReference type="NCBIfam" id="TIGR00152">
    <property type="entry name" value="dephospho-CoA kinase"/>
    <property type="match status" value="1"/>
</dbReference>
<evidence type="ECO:0000256" key="2">
    <source>
        <dbReference type="ARBA" id="ARBA00007663"/>
    </source>
</evidence>
<keyword evidence="6" id="KW-0548">Nucleotidyltransferase</keyword>
<comment type="pathway">
    <text evidence="10">Cofactor biosynthesis; coenzyme A biosynthesis; CoA from (R)-pantothenate: step 5/5.</text>
</comment>
<evidence type="ECO:0000256" key="7">
    <source>
        <dbReference type="ARBA" id="ARBA00022741"/>
    </source>
</evidence>
<comment type="similarity">
    <text evidence="2">Belongs to the SUA5 family.</text>
</comment>
<comment type="function">
    <text evidence="10">Catalyzes the phosphorylation of the 3'-hydroxyl group of dephosphocoenzyme A to form coenzyme A.</text>
</comment>
<dbReference type="GO" id="GO:0015937">
    <property type="term" value="P:coenzyme A biosynthetic process"/>
    <property type="evidence" value="ECO:0007669"/>
    <property type="project" value="UniProtKB-UniRule"/>
</dbReference>
<dbReference type="GO" id="GO:0005524">
    <property type="term" value="F:ATP binding"/>
    <property type="evidence" value="ECO:0007669"/>
    <property type="project" value="UniProtKB-UniRule"/>
</dbReference>
<dbReference type="InterPro" id="IPR050156">
    <property type="entry name" value="TC-AMP_synthase_SUA5"/>
</dbReference>
<evidence type="ECO:0000256" key="3">
    <source>
        <dbReference type="ARBA" id="ARBA00022490"/>
    </source>
</evidence>
<keyword evidence="10" id="KW-0173">Coenzyme A biosynthesis</keyword>
<evidence type="ECO:0000256" key="10">
    <source>
        <dbReference type="HAMAP-Rule" id="MF_00376"/>
    </source>
</evidence>
<dbReference type="CDD" id="cd02022">
    <property type="entry name" value="DPCK"/>
    <property type="match status" value="1"/>
</dbReference>
<gene>
    <name evidence="10" type="primary">coaE</name>
    <name evidence="13" type="ORF">IAB36_02910</name>
</gene>
<dbReference type="Proteomes" id="UP000886749">
    <property type="component" value="Unassembled WGS sequence"/>
</dbReference>
<dbReference type="GO" id="GO:0000049">
    <property type="term" value="F:tRNA binding"/>
    <property type="evidence" value="ECO:0007669"/>
    <property type="project" value="TreeGrafter"/>
</dbReference>
<evidence type="ECO:0000256" key="4">
    <source>
        <dbReference type="ARBA" id="ARBA00022679"/>
    </source>
</evidence>
<dbReference type="Pfam" id="PF03481">
    <property type="entry name" value="Sua5_C"/>
    <property type="match status" value="1"/>
</dbReference>
<dbReference type="Gene3D" id="3.40.50.11030">
    <property type="entry name" value="Threonylcarbamoyl-AMP synthase, C-terminal domain"/>
    <property type="match status" value="1"/>
</dbReference>
<dbReference type="InterPro" id="IPR006070">
    <property type="entry name" value="Sua5-like_dom"/>
</dbReference>
<evidence type="ECO:0000313" key="14">
    <source>
        <dbReference type="Proteomes" id="UP000886749"/>
    </source>
</evidence>
<keyword evidence="7 10" id="KW-0547">Nucleotide-binding</keyword>
<dbReference type="FunFam" id="3.90.870.10:FF:000008">
    <property type="entry name" value="Threonylcarbamoyl-AMP synthase"/>
    <property type="match status" value="1"/>
</dbReference>
<evidence type="ECO:0000256" key="1">
    <source>
        <dbReference type="ARBA" id="ARBA00004496"/>
    </source>
</evidence>
<evidence type="ECO:0000256" key="5">
    <source>
        <dbReference type="ARBA" id="ARBA00022694"/>
    </source>
</evidence>
<dbReference type="GO" id="GO:0061710">
    <property type="term" value="F:L-threonylcarbamoyladenylate synthase"/>
    <property type="evidence" value="ECO:0007669"/>
    <property type="project" value="UniProtKB-EC"/>
</dbReference>
<dbReference type="PANTHER" id="PTHR17490:SF16">
    <property type="entry name" value="THREONYLCARBAMOYL-AMP SYNTHASE"/>
    <property type="match status" value="1"/>
</dbReference>
<dbReference type="EC" id="2.7.1.24" evidence="10 11"/>
<dbReference type="AlphaFoldDB" id="A0A9D1DCF4"/>
<dbReference type="GO" id="GO:0004140">
    <property type="term" value="F:dephospho-CoA kinase activity"/>
    <property type="evidence" value="ECO:0007669"/>
    <property type="project" value="UniProtKB-UniRule"/>
</dbReference>
<dbReference type="InterPro" id="IPR027417">
    <property type="entry name" value="P-loop_NTPase"/>
</dbReference>
<comment type="catalytic activity">
    <reaction evidence="9">
        <text>L-threonine + hydrogencarbonate + ATP = L-threonylcarbamoyladenylate + diphosphate + H2O</text>
        <dbReference type="Rhea" id="RHEA:36407"/>
        <dbReference type="ChEBI" id="CHEBI:15377"/>
        <dbReference type="ChEBI" id="CHEBI:17544"/>
        <dbReference type="ChEBI" id="CHEBI:30616"/>
        <dbReference type="ChEBI" id="CHEBI:33019"/>
        <dbReference type="ChEBI" id="CHEBI:57926"/>
        <dbReference type="ChEBI" id="CHEBI:73682"/>
        <dbReference type="EC" id="2.7.7.87"/>
    </reaction>
</comment>
<dbReference type="NCBIfam" id="TIGR00057">
    <property type="entry name" value="L-threonylcarbamoyladenylate synthase"/>
    <property type="match status" value="1"/>
</dbReference>
<keyword evidence="3 10" id="KW-0963">Cytoplasm</keyword>
<dbReference type="InterPro" id="IPR038385">
    <property type="entry name" value="Sua5/YwlC_C"/>
</dbReference>
<name>A0A9D1DCF4_9FIRM</name>
<organism evidence="13 14">
    <name type="scientific">Candidatus Egerieicola pullicola</name>
    <dbReference type="NCBI Taxonomy" id="2840775"/>
    <lineage>
        <taxon>Bacteria</taxon>
        <taxon>Bacillati</taxon>
        <taxon>Bacillota</taxon>
        <taxon>Clostridia</taxon>
        <taxon>Eubacteriales</taxon>
        <taxon>Oscillospiraceae</taxon>
        <taxon>Oscillospiraceae incertae sedis</taxon>
        <taxon>Candidatus Egerieicola</taxon>
    </lineage>
</organism>
<evidence type="ECO:0000313" key="13">
    <source>
        <dbReference type="EMBL" id="HIR40758.1"/>
    </source>
</evidence>
<evidence type="ECO:0000259" key="12">
    <source>
        <dbReference type="PROSITE" id="PS51163"/>
    </source>
</evidence>
<protein>
    <recommendedName>
        <fullName evidence="10 11">Dephospho-CoA kinase</fullName>
        <ecNumber evidence="10 11">2.7.1.24</ecNumber>
    </recommendedName>
    <alternativeName>
        <fullName evidence="10">Dephosphocoenzyme A kinase</fullName>
    </alternativeName>
</protein>
<dbReference type="InterPro" id="IPR017945">
    <property type="entry name" value="DHBP_synth_RibB-like_a/b_dom"/>
</dbReference>
<dbReference type="SUPFAM" id="SSF55821">
    <property type="entry name" value="YrdC/RibB"/>
    <property type="match status" value="1"/>
</dbReference>
<evidence type="ECO:0000256" key="6">
    <source>
        <dbReference type="ARBA" id="ARBA00022695"/>
    </source>
</evidence>
<dbReference type="GO" id="GO:0008033">
    <property type="term" value="P:tRNA processing"/>
    <property type="evidence" value="ECO:0007669"/>
    <property type="project" value="UniProtKB-KW"/>
</dbReference>
<accession>A0A9D1DCF4</accession>
<comment type="catalytic activity">
    <reaction evidence="10">
        <text>3'-dephospho-CoA + ATP = ADP + CoA + H(+)</text>
        <dbReference type="Rhea" id="RHEA:18245"/>
        <dbReference type="ChEBI" id="CHEBI:15378"/>
        <dbReference type="ChEBI" id="CHEBI:30616"/>
        <dbReference type="ChEBI" id="CHEBI:57287"/>
        <dbReference type="ChEBI" id="CHEBI:57328"/>
        <dbReference type="ChEBI" id="CHEBI:456216"/>
        <dbReference type="EC" id="2.7.1.24"/>
    </reaction>
</comment>
<dbReference type="PROSITE" id="PS51163">
    <property type="entry name" value="YRDC"/>
    <property type="match status" value="1"/>
</dbReference>
<dbReference type="HAMAP" id="MF_00376">
    <property type="entry name" value="Dephospho_CoA_kinase"/>
    <property type="match status" value="1"/>
</dbReference>
<evidence type="ECO:0000256" key="8">
    <source>
        <dbReference type="ARBA" id="ARBA00022840"/>
    </source>
</evidence>
<reference evidence="13" key="1">
    <citation type="submission" date="2020-10" db="EMBL/GenBank/DDBJ databases">
        <authorList>
            <person name="Gilroy R."/>
        </authorList>
    </citation>
    <scope>NUCLEOTIDE SEQUENCE</scope>
    <source>
        <strain evidence="13">CHK184-25365</strain>
    </source>
</reference>
<dbReference type="SUPFAM" id="SSF52540">
    <property type="entry name" value="P-loop containing nucleoside triphosphate hydrolases"/>
    <property type="match status" value="1"/>
</dbReference>
<dbReference type="GO" id="GO:0005737">
    <property type="term" value="C:cytoplasm"/>
    <property type="evidence" value="ECO:0007669"/>
    <property type="project" value="UniProtKB-SubCell"/>
</dbReference>
<feature type="binding site" evidence="10">
    <location>
        <begin position="361"/>
        <end position="366"/>
    </location>
    <ligand>
        <name>ATP</name>
        <dbReference type="ChEBI" id="CHEBI:30616"/>
    </ligand>
</feature>
<comment type="caution">
    <text evidence="13">The sequence shown here is derived from an EMBL/GenBank/DDBJ whole genome shotgun (WGS) entry which is preliminary data.</text>
</comment>
<dbReference type="Gene3D" id="3.40.50.300">
    <property type="entry name" value="P-loop containing nucleotide triphosphate hydrolases"/>
    <property type="match status" value="1"/>
</dbReference>
<dbReference type="InterPro" id="IPR001977">
    <property type="entry name" value="Depp_CoAkinase"/>
</dbReference>
<dbReference type="Pfam" id="PF01121">
    <property type="entry name" value="CoaE"/>
    <property type="match status" value="1"/>
</dbReference>
<reference evidence="13" key="2">
    <citation type="journal article" date="2021" name="PeerJ">
        <title>Extensive microbial diversity within the chicken gut microbiome revealed by metagenomics and culture.</title>
        <authorList>
            <person name="Gilroy R."/>
            <person name="Ravi A."/>
            <person name="Getino M."/>
            <person name="Pursley I."/>
            <person name="Horton D.L."/>
            <person name="Alikhan N.F."/>
            <person name="Baker D."/>
            <person name="Gharbi K."/>
            <person name="Hall N."/>
            <person name="Watson M."/>
            <person name="Adriaenssens E.M."/>
            <person name="Foster-Nyarko E."/>
            <person name="Jarju S."/>
            <person name="Secka A."/>
            <person name="Antonio M."/>
            <person name="Oren A."/>
            <person name="Chaudhuri R.R."/>
            <person name="La Ragione R."/>
            <person name="Hildebrand F."/>
            <person name="Pallen M.J."/>
        </authorList>
    </citation>
    <scope>NUCLEOTIDE SEQUENCE</scope>
    <source>
        <strain evidence="13">CHK184-25365</strain>
    </source>
</reference>